<evidence type="ECO:0000313" key="3">
    <source>
        <dbReference type="Proteomes" id="UP000429607"/>
    </source>
</evidence>
<accession>A0A6A3GDV0</accession>
<feature type="region of interest" description="Disordered" evidence="1">
    <location>
        <begin position="32"/>
        <end position="57"/>
    </location>
</feature>
<dbReference type="EMBL" id="QXFV01008347">
    <property type="protein sequence ID" value="KAE8956854.1"/>
    <property type="molecule type" value="Genomic_DNA"/>
</dbReference>
<gene>
    <name evidence="2" type="ORF">PR001_g31583</name>
</gene>
<protein>
    <submittedName>
        <fullName evidence="2">Uncharacterized protein</fullName>
    </submittedName>
</protein>
<dbReference type="Proteomes" id="UP000429607">
    <property type="component" value="Unassembled WGS sequence"/>
</dbReference>
<evidence type="ECO:0000256" key="1">
    <source>
        <dbReference type="SAM" id="MobiDB-lite"/>
    </source>
</evidence>
<sequence length="123" mass="13267">MKSTGDRPYAAATVIRRSKLLVATAYPITARHPAHRRYPPHLQIPRLQTTTETPRHAILNPEADSAAKLATDSEAKQRQLVEAGYKHGEGAPALLALELPHFSCVPPSPSTASSGPSSRPRTT</sequence>
<dbReference type="AlphaFoldDB" id="A0A6A3GDV0"/>
<evidence type="ECO:0000313" key="2">
    <source>
        <dbReference type="EMBL" id="KAE8956854.1"/>
    </source>
</evidence>
<comment type="caution">
    <text evidence="2">The sequence shown here is derived from an EMBL/GenBank/DDBJ whole genome shotgun (WGS) entry which is preliminary data.</text>
</comment>
<proteinExistence type="predicted"/>
<organism evidence="2 3">
    <name type="scientific">Phytophthora rubi</name>
    <dbReference type="NCBI Taxonomy" id="129364"/>
    <lineage>
        <taxon>Eukaryota</taxon>
        <taxon>Sar</taxon>
        <taxon>Stramenopiles</taxon>
        <taxon>Oomycota</taxon>
        <taxon>Peronosporomycetes</taxon>
        <taxon>Peronosporales</taxon>
        <taxon>Peronosporaceae</taxon>
        <taxon>Phytophthora</taxon>
    </lineage>
</organism>
<name>A0A6A3GDV0_9STRA</name>
<reference evidence="2 3" key="1">
    <citation type="submission" date="2018-09" db="EMBL/GenBank/DDBJ databases">
        <title>Genomic investigation of the strawberry pathogen Phytophthora fragariae indicates pathogenicity is determined by transcriptional variation in three key races.</title>
        <authorList>
            <person name="Adams T.M."/>
            <person name="Armitage A.D."/>
            <person name="Sobczyk M.K."/>
            <person name="Bates H.J."/>
            <person name="Dunwell J.M."/>
            <person name="Nellist C.F."/>
            <person name="Harrison R.J."/>
        </authorList>
    </citation>
    <scope>NUCLEOTIDE SEQUENCE [LARGE SCALE GENOMIC DNA]</scope>
    <source>
        <strain evidence="2 3">SCRP249</strain>
    </source>
</reference>